<dbReference type="GO" id="GO:0016020">
    <property type="term" value="C:membrane"/>
    <property type="evidence" value="ECO:0007669"/>
    <property type="project" value="UniProtKB-SubCell"/>
</dbReference>
<evidence type="ECO:0000259" key="8">
    <source>
        <dbReference type="Pfam" id="PF20684"/>
    </source>
</evidence>
<evidence type="ECO:0000256" key="6">
    <source>
        <dbReference type="SAM" id="MobiDB-lite"/>
    </source>
</evidence>
<dbReference type="InParanoid" id="Q5AXN4"/>
<comment type="similarity">
    <text evidence="5">Belongs to the SAT4 family.</text>
</comment>
<organism evidence="9 10">
    <name type="scientific">Emericella nidulans (strain FGSC A4 / ATCC 38163 / CBS 112.46 / NRRL 194 / M139)</name>
    <name type="common">Aspergillus nidulans</name>
    <dbReference type="NCBI Taxonomy" id="227321"/>
    <lineage>
        <taxon>Eukaryota</taxon>
        <taxon>Fungi</taxon>
        <taxon>Dikarya</taxon>
        <taxon>Ascomycota</taxon>
        <taxon>Pezizomycotina</taxon>
        <taxon>Eurotiomycetes</taxon>
        <taxon>Eurotiomycetidae</taxon>
        <taxon>Eurotiales</taxon>
        <taxon>Aspergillaceae</taxon>
        <taxon>Aspergillus</taxon>
        <taxon>Aspergillus subgen. Nidulantes</taxon>
    </lineage>
</organism>
<dbReference type="AlphaFoldDB" id="Q5AXN4"/>
<dbReference type="InterPro" id="IPR052337">
    <property type="entry name" value="SAT4-like"/>
</dbReference>
<gene>
    <name evidence="9" type="ORF">ANIA_06946</name>
</gene>
<dbReference type="KEGG" id="ani:ANIA_06946"/>
<name>Q5AXN4_EMENI</name>
<dbReference type="EMBL" id="BN001301">
    <property type="protein sequence ID" value="CBF71799.1"/>
    <property type="molecule type" value="Genomic_DNA"/>
</dbReference>
<dbReference type="Proteomes" id="UP000000560">
    <property type="component" value="Chromosome I"/>
</dbReference>
<proteinExistence type="inferred from homology"/>
<protein>
    <recommendedName>
        <fullName evidence="8">Rhodopsin domain-containing protein</fullName>
    </recommendedName>
</protein>
<dbReference type="Pfam" id="PF20684">
    <property type="entry name" value="Fung_rhodopsin"/>
    <property type="match status" value="1"/>
</dbReference>
<reference evidence="10" key="1">
    <citation type="journal article" date="2005" name="Nature">
        <title>Sequencing of Aspergillus nidulans and comparative analysis with A. fumigatus and A. oryzae.</title>
        <authorList>
            <person name="Galagan J.E."/>
            <person name="Calvo S.E."/>
            <person name="Cuomo C."/>
            <person name="Ma L.J."/>
            <person name="Wortman J.R."/>
            <person name="Batzoglou S."/>
            <person name="Lee S.I."/>
            <person name="Basturkmen M."/>
            <person name="Spevak C.C."/>
            <person name="Clutterbuck J."/>
            <person name="Kapitonov V."/>
            <person name="Jurka J."/>
            <person name="Scazzocchio C."/>
            <person name="Farman M."/>
            <person name="Butler J."/>
            <person name="Purcell S."/>
            <person name="Harris S."/>
            <person name="Braus G.H."/>
            <person name="Draht O."/>
            <person name="Busch S."/>
            <person name="D'Enfert C."/>
            <person name="Bouchier C."/>
            <person name="Goldman G.H."/>
            <person name="Bell-Pedersen D."/>
            <person name="Griffiths-Jones S."/>
            <person name="Doonan J.H."/>
            <person name="Yu J."/>
            <person name="Vienken K."/>
            <person name="Pain A."/>
            <person name="Freitag M."/>
            <person name="Selker E.U."/>
            <person name="Archer D.B."/>
            <person name="Penalva M.A."/>
            <person name="Oakley B.R."/>
            <person name="Momany M."/>
            <person name="Tanaka T."/>
            <person name="Kumagai T."/>
            <person name="Asai K."/>
            <person name="Machida M."/>
            <person name="Nierman W.C."/>
            <person name="Denning D.W."/>
            <person name="Caddick M."/>
            <person name="Hynes M."/>
            <person name="Paoletti M."/>
            <person name="Fischer R."/>
            <person name="Miller B."/>
            <person name="Dyer P."/>
            <person name="Sachs M.S."/>
            <person name="Osmani S.A."/>
            <person name="Birren B.W."/>
        </authorList>
    </citation>
    <scope>NUCLEOTIDE SEQUENCE [LARGE SCALE GENOMIC DNA]</scope>
    <source>
        <strain evidence="10">FGSC A4 / ATCC 38163 / CBS 112.46 / NRRL 194 / M139</strain>
    </source>
</reference>
<feature type="domain" description="Rhodopsin" evidence="8">
    <location>
        <begin position="31"/>
        <end position="176"/>
    </location>
</feature>
<feature type="transmembrane region" description="Helical" evidence="7">
    <location>
        <begin position="93"/>
        <end position="117"/>
    </location>
</feature>
<dbReference type="PANTHER" id="PTHR33048:SF155">
    <property type="entry name" value="INTEGRAL MEMBRANE PROTEIN"/>
    <property type="match status" value="1"/>
</dbReference>
<keyword evidence="2 7" id="KW-0812">Transmembrane</keyword>
<accession>C8V380</accession>
<keyword evidence="10" id="KW-1185">Reference proteome</keyword>
<dbReference type="OrthoDB" id="5331848at2759"/>
<dbReference type="OMA" id="FHRIWLW"/>
<sequence length="317" mass="35219">MDLVNLTQTKGPMILGVFWAFFAVSVIMVSARLYIRARWLRNIGLDDYIITVSMIMVTSYTVITTVNVAFGFGKHTPAITAEGGTDLLTRVLLINYIDFAFGILSFTMPKLAISALLNRVMNPGRFHRIWLWVLTALVFVSSSICIVVLFTMCDPPEAMWKPQLVAGGAGTCRPNRILVGYAIFTGDATADLVIWTSIESNIIVIASCIPTLGPLYELILGRRSWSSQERYHYKDKGSNNQRPSFSAERHKRSNLGSYKDADLFITNNISTTPEGSQESILRLDKQAKGGRPAGGIQRTDQVVVEYEMRPLEVGRAV</sequence>
<dbReference type="HOGENOM" id="CLU_028200_3_7_1"/>
<evidence type="ECO:0000256" key="5">
    <source>
        <dbReference type="ARBA" id="ARBA00038359"/>
    </source>
</evidence>
<feature type="transmembrane region" description="Helical" evidence="7">
    <location>
        <begin position="12"/>
        <end position="35"/>
    </location>
</feature>
<keyword evidence="3 7" id="KW-1133">Transmembrane helix</keyword>
<dbReference type="eggNOG" id="ENOG502SHVM">
    <property type="taxonomic scope" value="Eukaryota"/>
</dbReference>
<feature type="transmembrane region" description="Helical" evidence="7">
    <location>
        <begin position="129"/>
        <end position="152"/>
    </location>
</feature>
<evidence type="ECO:0000256" key="7">
    <source>
        <dbReference type="SAM" id="Phobius"/>
    </source>
</evidence>
<evidence type="ECO:0000256" key="2">
    <source>
        <dbReference type="ARBA" id="ARBA00022692"/>
    </source>
</evidence>
<keyword evidence="4 7" id="KW-0472">Membrane</keyword>
<reference evidence="10" key="2">
    <citation type="journal article" date="2009" name="Fungal Genet. Biol.">
        <title>The 2008 update of the Aspergillus nidulans genome annotation: a community effort.</title>
        <authorList>
            <person name="Wortman J.R."/>
            <person name="Gilsenan J.M."/>
            <person name="Joardar V."/>
            <person name="Deegan J."/>
            <person name="Clutterbuck J."/>
            <person name="Andersen M.R."/>
            <person name="Archer D."/>
            <person name="Bencina M."/>
            <person name="Braus G."/>
            <person name="Coutinho P."/>
            <person name="von Dohren H."/>
            <person name="Doonan J."/>
            <person name="Driessen A.J."/>
            <person name="Durek P."/>
            <person name="Espeso E."/>
            <person name="Fekete E."/>
            <person name="Flipphi M."/>
            <person name="Estrada C.G."/>
            <person name="Geysens S."/>
            <person name="Goldman G."/>
            <person name="de Groot P.W."/>
            <person name="Hansen K."/>
            <person name="Harris S.D."/>
            <person name="Heinekamp T."/>
            <person name="Helmstaedt K."/>
            <person name="Henrissat B."/>
            <person name="Hofmann G."/>
            <person name="Homan T."/>
            <person name="Horio T."/>
            <person name="Horiuchi H."/>
            <person name="James S."/>
            <person name="Jones M."/>
            <person name="Karaffa L."/>
            <person name="Karanyi Z."/>
            <person name="Kato M."/>
            <person name="Keller N."/>
            <person name="Kelly D.E."/>
            <person name="Kiel J.A."/>
            <person name="Kim J.M."/>
            <person name="van der Klei I.J."/>
            <person name="Klis F.M."/>
            <person name="Kovalchuk A."/>
            <person name="Krasevec N."/>
            <person name="Kubicek C.P."/>
            <person name="Liu B."/>
            <person name="Maccabe A."/>
            <person name="Meyer V."/>
            <person name="Mirabito P."/>
            <person name="Miskei M."/>
            <person name="Mos M."/>
            <person name="Mullins J."/>
            <person name="Nelson D.R."/>
            <person name="Nielsen J."/>
            <person name="Oakley B.R."/>
            <person name="Osmani S.A."/>
            <person name="Pakula T."/>
            <person name="Paszewski A."/>
            <person name="Paulsen I."/>
            <person name="Pilsyk S."/>
            <person name="Pocsi I."/>
            <person name="Punt P.J."/>
            <person name="Ram A.F."/>
            <person name="Ren Q."/>
            <person name="Robellet X."/>
            <person name="Robson G."/>
            <person name="Seiboth B."/>
            <person name="van Solingen P."/>
            <person name="Specht T."/>
            <person name="Sun J."/>
            <person name="Taheri-Talesh N."/>
            <person name="Takeshita N."/>
            <person name="Ussery D."/>
            <person name="vanKuyk P.A."/>
            <person name="Visser H."/>
            <person name="van de Vondervoort P.J."/>
            <person name="de Vries R.P."/>
            <person name="Walton J."/>
            <person name="Xiang X."/>
            <person name="Xiong Y."/>
            <person name="Zeng A.P."/>
            <person name="Brandt B.W."/>
            <person name="Cornell M.J."/>
            <person name="van den Hondel C.A."/>
            <person name="Visser J."/>
            <person name="Oliver S.G."/>
            <person name="Turner G."/>
        </authorList>
    </citation>
    <scope>GENOME REANNOTATION</scope>
    <source>
        <strain evidence="10">FGSC A4 / ATCC 38163 / CBS 112.46 / NRRL 194 / M139</strain>
    </source>
</reference>
<dbReference type="GeneID" id="2870410"/>
<dbReference type="PANTHER" id="PTHR33048">
    <property type="entry name" value="PTH11-LIKE INTEGRAL MEMBRANE PROTEIN (AFU_ORTHOLOGUE AFUA_5G11245)"/>
    <property type="match status" value="1"/>
</dbReference>
<evidence type="ECO:0000313" key="10">
    <source>
        <dbReference type="Proteomes" id="UP000000560"/>
    </source>
</evidence>
<comment type="subcellular location">
    <subcellularLocation>
        <location evidence="1">Membrane</location>
        <topology evidence="1">Multi-pass membrane protein</topology>
    </subcellularLocation>
</comment>
<evidence type="ECO:0000256" key="1">
    <source>
        <dbReference type="ARBA" id="ARBA00004141"/>
    </source>
</evidence>
<dbReference type="InterPro" id="IPR049326">
    <property type="entry name" value="Rhodopsin_dom_fungi"/>
</dbReference>
<evidence type="ECO:0000313" key="9">
    <source>
        <dbReference type="EMBL" id="CBF71799.1"/>
    </source>
</evidence>
<evidence type="ECO:0000256" key="4">
    <source>
        <dbReference type="ARBA" id="ARBA00023136"/>
    </source>
</evidence>
<dbReference type="RefSeq" id="XP_664550.1">
    <property type="nucleotide sequence ID" value="XM_659458.1"/>
</dbReference>
<feature type="transmembrane region" description="Helical" evidence="7">
    <location>
        <begin position="47"/>
        <end position="73"/>
    </location>
</feature>
<evidence type="ECO:0000256" key="3">
    <source>
        <dbReference type="ARBA" id="ARBA00022989"/>
    </source>
</evidence>
<accession>Q5AXN4</accession>
<feature type="region of interest" description="Disordered" evidence="6">
    <location>
        <begin position="231"/>
        <end position="251"/>
    </location>
</feature>